<dbReference type="RefSeq" id="WP_133604620.1">
    <property type="nucleotide sequence ID" value="NZ_JAUFPJ010000009.1"/>
</dbReference>
<dbReference type="Proteomes" id="UP000295357">
    <property type="component" value="Unassembled WGS sequence"/>
</dbReference>
<dbReference type="Pfam" id="PF04230">
    <property type="entry name" value="PS_pyruv_trans"/>
    <property type="match status" value="1"/>
</dbReference>
<sequence length="295" mass="32313">MKLHYFKDPAGNFGDDLNPWLWGRLIPDVLDDDPSERFVGIGTLLNHRLPDSGRLHIMGSGAGYGRPMQIDQRVRVHAVRGHLTAKSLGLAVETAVADAAVLIRQVELPPLTLSRQRVGVMFTGQSLAAFDWMTLSQQIGLHPISCHWSVDRVLDEIRRCDVLLSEAMHGAIIADALRVPWVPITCNPDILGAKWQDWLSVFDLPYQPSAIRALHAPQSDAGWRAGLKRVASAVGLGAASTGPRPSAESDIGLARAQLLEAARRPGTLSSEAVMNAKVRRFVELLDVLRAERLAR</sequence>
<dbReference type="OrthoDB" id="9803627at2"/>
<comment type="caution">
    <text evidence="2">The sequence shown here is derived from an EMBL/GenBank/DDBJ whole genome shotgun (WGS) entry which is preliminary data.</text>
</comment>
<name>A0A4R6MVS8_9BURK</name>
<evidence type="ECO:0000313" key="2">
    <source>
        <dbReference type="EMBL" id="TDP06545.1"/>
    </source>
</evidence>
<dbReference type="InterPro" id="IPR007345">
    <property type="entry name" value="Polysacch_pyruvyl_Trfase"/>
</dbReference>
<protein>
    <submittedName>
        <fullName evidence="2">Succinoglycan biosynthesis protein ExoV</fullName>
    </submittedName>
</protein>
<reference evidence="2 3" key="1">
    <citation type="submission" date="2019-03" db="EMBL/GenBank/DDBJ databases">
        <title>Genomic Encyclopedia of Type Strains, Phase IV (KMG-IV): sequencing the most valuable type-strain genomes for metagenomic binning, comparative biology and taxonomic classification.</title>
        <authorList>
            <person name="Goeker M."/>
        </authorList>
    </citation>
    <scope>NUCLEOTIDE SEQUENCE [LARGE SCALE GENOMIC DNA]</scope>
    <source>
        <strain evidence="2 3">DSM 25082</strain>
    </source>
</reference>
<accession>A0A4R6MVS8</accession>
<proteinExistence type="predicted"/>
<gene>
    <name evidence="2" type="ORF">DFR39_10813</name>
</gene>
<evidence type="ECO:0000313" key="3">
    <source>
        <dbReference type="Proteomes" id="UP000295357"/>
    </source>
</evidence>
<feature type="domain" description="Polysaccharide pyruvyl transferase" evidence="1">
    <location>
        <begin position="135"/>
        <end position="187"/>
    </location>
</feature>
<organism evidence="2 3">
    <name type="scientific">Roseateles asaccharophilus</name>
    <dbReference type="NCBI Taxonomy" id="582607"/>
    <lineage>
        <taxon>Bacteria</taxon>
        <taxon>Pseudomonadati</taxon>
        <taxon>Pseudomonadota</taxon>
        <taxon>Betaproteobacteria</taxon>
        <taxon>Burkholderiales</taxon>
        <taxon>Sphaerotilaceae</taxon>
        <taxon>Roseateles</taxon>
    </lineage>
</organism>
<dbReference type="AlphaFoldDB" id="A0A4R6MVS8"/>
<dbReference type="EMBL" id="SNXE01000008">
    <property type="protein sequence ID" value="TDP06545.1"/>
    <property type="molecule type" value="Genomic_DNA"/>
</dbReference>
<keyword evidence="3" id="KW-1185">Reference proteome</keyword>
<evidence type="ECO:0000259" key="1">
    <source>
        <dbReference type="Pfam" id="PF04230"/>
    </source>
</evidence>